<dbReference type="Proteomes" id="UP000504637">
    <property type="component" value="Unplaced"/>
</dbReference>
<dbReference type="AlphaFoldDB" id="A0A6J3M9V8"/>
<feature type="signal peptide" evidence="1">
    <location>
        <begin position="1"/>
        <end position="18"/>
    </location>
</feature>
<dbReference type="Pfam" id="PF21203">
    <property type="entry name" value="ECM10"/>
    <property type="match status" value="1"/>
</dbReference>
<dbReference type="OrthoDB" id="1894652at2759"/>
<feature type="chain" id="PRO_5026705838" evidence="1">
    <location>
        <begin position="19"/>
        <end position="198"/>
    </location>
</feature>
<dbReference type="GeneID" id="54358963"/>
<reference evidence="3" key="3">
    <citation type="submission" date="2025-08" db="UniProtKB">
        <authorList>
            <consortium name="RefSeq"/>
        </authorList>
    </citation>
    <scope>IDENTIFICATION</scope>
    <source>
        <strain evidence="3">CBS 342.82</strain>
    </source>
</reference>
<organism evidence="3">
    <name type="scientific">Dissoconium aciculare CBS 342.82</name>
    <dbReference type="NCBI Taxonomy" id="1314786"/>
    <lineage>
        <taxon>Eukaryota</taxon>
        <taxon>Fungi</taxon>
        <taxon>Dikarya</taxon>
        <taxon>Ascomycota</taxon>
        <taxon>Pezizomycotina</taxon>
        <taxon>Dothideomycetes</taxon>
        <taxon>Dothideomycetidae</taxon>
        <taxon>Mycosphaerellales</taxon>
        <taxon>Dissoconiaceae</taxon>
        <taxon>Dissoconium</taxon>
    </lineage>
</organism>
<reference evidence="3" key="1">
    <citation type="submission" date="2020-01" db="EMBL/GenBank/DDBJ databases">
        <authorList>
            <consortium name="DOE Joint Genome Institute"/>
            <person name="Haridas S."/>
            <person name="Albert R."/>
            <person name="Binder M."/>
            <person name="Bloem J."/>
            <person name="Labutti K."/>
            <person name="Salamov A."/>
            <person name="Andreopoulos B."/>
            <person name="Baker S.E."/>
            <person name="Barry K."/>
            <person name="Bills G."/>
            <person name="Bluhm B.H."/>
            <person name="Cannon C."/>
            <person name="Castanera R."/>
            <person name="Culley D.E."/>
            <person name="Daum C."/>
            <person name="Ezra D."/>
            <person name="Gonzalez J.B."/>
            <person name="Henrissat B."/>
            <person name="Kuo A."/>
            <person name="Liang C."/>
            <person name="Lipzen A."/>
            <person name="Lutzoni F."/>
            <person name="Magnuson J."/>
            <person name="Mondo S."/>
            <person name="Nolan M."/>
            <person name="Ohm R."/>
            <person name="Pangilinan J."/>
            <person name="Park H.-J."/>
            <person name="Ramirez L."/>
            <person name="Alfaro M."/>
            <person name="Sun H."/>
            <person name="Tritt A."/>
            <person name="Yoshinaga Y."/>
            <person name="Zwiers L.-H."/>
            <person name="Turgeon B.G."/>
            <person name="Goodwin S.B."/>
            <person name="Spatafora J.W."/>
            <person name="Crous P.W."/>
            <person name="Grigoriev I.V."/>
        </authorList>
    </citation>
    <scope>NUCLEOTIDE SEQUENCE</scope>
    <source>
        <strain evidence="3">CBS 342.82</strain>
    </source>
</reference>
<dbReference type="PANTHER" id="PTHR39219:SF1">
    <property type="entry name" value="ER MEMBRANE PROTEIN COMPLEX SUBUNIT 10"/>
    <property type="match status" value="1"/>
</dbReference>
<keyword evidence="1" id="KW-0732">Signal</keyword>
<evidence type="ECO:0000313" key="2">
    <source>
        <dbReference type="Proteomes" id="UP000504637"/>
    </source>
</evidence>
<name>A0A6J3M9V8_9PEZI</name>
<sequence>MRLFLLPSLALTFLTALASELHSDPQERTVDIFAWPLGVAKPQSLAQISYDQQNAIVKKYTAPLVPAEESIVRIGYYHASGAWSGIATAASNFLPDRTRKLRLHVTEGGQLYHVGFEAAKSGDLGAGAAGQDLQVEVVTVLKGASPVLNKPIVVSEDGQVEGKEPEKTFLQKYWWAIGLFLILQMAMAGGKEEEAPKK</sequence>
<protein>
    <submittedName>
        <fullName evidence="3">Uncharacterized protein</fullName>
    </submittedName>
</protein>
<gene>
    <name evidence="3" type="ORF">K489DRAFT_316435</name>
</gene>
<evidence type="ECO:0000313" key="3">
    <source>
        <dbReference type="RefSeq" id="XP_033461664.1"/>
    </source>
</evidence>
<accession>A0A6J3M9V8</accession>
<dbReference type="RefSeq" id="XP_033461664.1">
    <property type="nucleotide sequence ID" value="XM_033601163.1"/>
</dbReference>
<keyword evidence="2" id="KW-1185">Reference proteome</keyword>
<reference evidence="3" key="2">
    <citation type="submission" date="2020-04" db="EMBL/GenBank/DDBJ databases">
        <authorList>
            <consortium name="NCBI Genome Project"/>
        </authorList>
    </citation>
    <scope>NUCLEOTIDE SEQUENCE</scope>
    <source>
        <strain evidence="3">CBS 342.82</strain>
    </source>
</reference>
<dbReference type="PANTHER" id="PTHR39219">
    <property type="entry name" value="ER MEMBRANE PROTEIN COMPLEX SUBUNIT 10"/>
    <property type="match status" value="1"/>
</dbReference>
<evidence type="ECO:0000256" key="1">
    <source>
        <dbReference type="SAM" id="SignalP"/>
    </source>
</evidence>
<proteinExistence type="predicted"/>